<keyword evidence="23" id="KW-1185">Reference proteome</keyword>
<keyword evidence="1" id="KW-0378">Hydrolase</keyword>
<comment type="catalytic activity">
    <reaction evidence="14">
        <text>an aromatic (S)-hydroxynitrile = an aromatic aldehyde + hydrogen cyanide</text>
        <dbReference type="Rhea" id="RHEA:54660"/>
        <dbReference type="ChEBI" id="CHEBI:18407"/>
        <dbReference type="ChEBI" id="CHEBI:33855"/>
        <dbReference type="ChEBI" id="CHEBI:138306"/>
        <dbReference type="EC" id="4.1.2.47"/>
    </reaction>
</comment>
<evidence type="ECO:0000256" key="5">
    <source>
        <dbReference type="ARBA" id="ARBA00050358"/>
    </source>
</evidence>
<evidence type="ECO:0000256" key="9">
    <source>
        <dbReference type="ARBA" id="ARBA00051977"/>
    </source>
</evidence>
<name>A0A314XM74_PRUYE</name>
<comment type="catalytic activity">
    <reaction evidence="9">
        <text>acrolein + hydrogen cyanide = (2S)-2-hydroxybut-3-enenitrile</text>
        <dbReference type="Rhea" id="RHEA:77411"/>
        <dbReference type="ChEBI" id="CHEBI:15368"/>
        <dbReference type="ChEBI" id="CHEBI:18407"/>
        <dbReference type="ChEBI" id="CHEBI:197356"/>
    </reaction>
</comment>
<dbReference type="GO" id="GO:0009694">
    <property type="term" value="P:jasmonic acid metabolic process"/>
    <property type="evidence" value="ECO:0007669"/>
    <property type="project" value="TreeGrafter"/>
</dbReference>
<dbReference type="InterPro" id="IPR029058">
    <property type="entry name" value="AB_hydrolase_fold"/>
</dbReference>
<dbReference type="FunFam" id="3.40.50.1820:FF:000051">
    <property type="entry name" value="(S)-hydroxynitrile lyase"/>
    <property type="match status" value="1"/>
</dbReference>
<evidence type="ECO:0000256" key="6">
    <source>
        <dbReference type="ARBA" id="ARBA00050608"/>
    </source>
</evidence>
<evidence type="ECO:0000256" key="7">
    <source>
        <dbReference type="ARBA" id="ARBA00051647"/>
    </source>
</evidence>
<evidence type="ECO:0000313" key="23">
    <source>
        <dbReference type="Proteomes" id="UP000250321"/>
    </source>
</evidence>
<evidence type="ECO:0000256" key="14">
    <source>
        <dbReference type="ARBA" id="ARBA00052826"/>
    </source>
</evidence>
<dbReference type="Pfam" id="PF12697">
    <property type="entry name" value="Abhydrolase_6"/>
    <property type="match status" value="1"/>
</dbReference>
<evidence type="ECO:0000256" key="11">
    <source>
        <dbReference type="ARBA" id="ARBA00052511"/>
    </source>
</evidence>
<gene>
    <name evidence="22" type="ORF">Pyn_24882</name>
</gene>
<evidence type="ECO:0000256" key="17">
    <source>
        <dbReference type="ARBA" id="ARBA00069221"/>
    </source>
</evidence>
<comment type="similarity">
    <text evidence="15">Belongs to the AB hydrolase superfamily. Hydroxynitrile lyase family.</text>
</comment>
<dbReference type="PANTHER" id="PTHR10992">
    <property type="entry name" value="METHYLESTERASE FAMILY MEMBER"/>
    <property type="match status" value="1"/>
</dbReference>
<dbReference type="SUPFAM" id="SSF53474">
    <property type="entry name" value="alpha/beta-Hydrolases"/>
    <property type="match status" value="1"/>
</dbReference>
<comment type="catalytic activity">
    <reaction evidence="7">
        <text>butan-2-one + hydrogen cyanide = 2-hydroxy-2-methylbutanenitrile</text>
        <dbReference type="Rhea" id="RHEA:77467"/>
        <dbReference type="ChEBI" id="CHEBI:18407"/>
        <dbReference type="ChEBI" id="CHEBI:28398"/>
        <dbReference type="ChEBI" id="CHEBI:60954"/>
    </reaction>
    <physiologicalReaction direction="right-to-left" evidence="7">
        <dbReference type="Rhea" id="RHEA:77469"/>
    </physiologicalReaction>
</comment>
<organism evidence="22 23">
    <name type="scientific">Prunus yedoensis var. nudiflora</name>
    <dbReference type="NCBI Taxonomy" id="2094558"/>
    <lineage>
        <taxon>Eukaryota</taxon>
        <taxon>Viridiplantae</taxon>
        <taxon>Streptophyta</taxon>
        <taxon>Embryophyta</taxon>
        <taxon>Tracheophyta</taxon>
        <taxon>Spermatophyta</taxon>
        <taxon>Magnoliopsida</taxon>
        <taxon>eudicotyledons</taxon>
        <taxon>Gunneridae</taxon>
        <taxon>Pentapetalae</taxon>
        <taxon>rosids</taxon>
        <taxon>fabids</taxon>
        <taxon>Rosales</taxon>
        <taxon>Rosaceae</taxon>
        <taxon>Amygdaloideae</taxon>
        <taxon>Amygdaleae</taxon>
        <taxon>Prunus</taxon>
    </lineage>
</organism>
<dbReference type="GO" id="GO:0080030">
    <property type="term" value="F:methyl indole-3-acetate esterase activity"/>
    <property type="evidence" value="ECO:0007669"/>
    <property type="project" value="TreeGrafter"/>
</dbReference>
<comment type="catalytic activity">
    <reaction evidence="6">
        <text>formylthiophene + hydrogen cyanide = (2R)-2-hydroxy-2-(thiophen-2-yl)acetonitrile</text>
        <dbReference type="Rhea" id="RHEA:77455"/>
        <dbReference type="ChEBI" id="CHEBI:18407"/>
        <dbReference type="ChEBI" id="CHEBI:87301"/>
        <dbReference type="ChEBI" id="CHEBI:197332"/>
    </reaction>
</comment>
<comment type="catalytic activity">
    <reaction evidence="11">
        <text>3-formylthiophene + hydrogen cyanide = (2S)-2-hydroxy-2-(thiophen-3-yl)acetonitrile</text>
        <dbReference type="Rhea" id="RHEA:77459"/>
        <dbReference type="ChEBI" id="CHEBI:18407"/>
        <dbReference type="ChEBI" id="CHEBI:87611"/>
        <dbReference type="ChEBI" id="CHEBI:197333"/>
    </reaction>
</comment>
<proteinExistence type="inferred from homology"/>
<evidence type="ECO:0000256" key="2">
    <source>
        <dbReference type="ARBA" id="ARBA00050104"/>
    </source>
</evidence>
<evidence type="ECO:0000256" key="20">
    <source>
        <dbReference type="ARBA" id="ARBA00079794"/>
    </source>
</evidence>
<evidence type="ECO:0000256" key="18">
    <source>
        <dbReference type="ARBA" id="ARBA00076040"/>
    </source>
</evidence>
<dbReference type="Gene3D" id="3.40.50.1820">
    <property type="entry name" value="alpha/beta hydrolase"/>
    <property type="match status" value="1"/>
</dbReference>
<evidence type="ECO:0000256" key="4">
    <source>
        <dbReference type="ARBA" id="ARBA00050262"/>
    </source>
</evidence>
<dbReference type="STRING" id="2094558.A0A314XM74"/>
<dbReference type="GO" id="GO:0080032">
    <property type="term" value="F:methyl jasmonate esterase activity"/>
    <property type="evidence" value="ECO:0007669"/>
    <property type="project" value="TreeGrafter"/>
</dbReference>
<evidence type="ECO:0000256" key="3">
    <source>
        <dbReference type="ARBA" id="ARBA00050241"/>
    </source>
</evidence>
<protein>
    <recommendedName>
        <fullName evidence="17">(S)-hydroxynitrile lyase</fullName>
        <ecNumber evidence="16">4.1.2.47</ecNumber>
    </recommendedName>
    <alternativeName>
        <fullName evidence="18">2-hydroxy-2-methylpropanenitrile lyase</fullName>
    </alternativeName>
    <alternativeName>
        <fullName evidence="19">Acetone cyanohydrin lyase</fullName>
    </alternativeName>
    <alternativeName>
        <fullName evidence="20">Hydroxynitrile lyase</fullName>
    </alternativeName>
</protein>
<dbReference type="OrthoDB" id="408373at2759"/>
<evidence type="ECO:0000256" key="13">
    <source>
        <dbReference type="ARBA" id="ARBA00052609"/>
    </source>
</evidence>
<dbReference type="EC" id="4.1.2.47" evidence="16"/>
<comment type="caution">
    <text evidence="22">The sequence shown here is derived from an EMBL/GenBank/DDBJ whole genome shotgun (WGS) entry which is preliminary data.</text>
</comment>
<accession>A0A314XM74</accession>
<evidence type="ECO:0000256" key="1">
    <source>
        <dbReference type="ARBA" id="ARBA00022801"/>
    </source>
</evidence>
<comment type="catalytic activity">
    <reaction evidence="5">
        <text>benzaldehyde + hydrogen cyanide = (S)-mandelonitrile</text>
        <dbReference type="Rhea" id="RHEA:77427"/>
        <dbReference type="ChEBI" id="CHEBI:17169"/>
        <dbReference type="ChEBI" id="CHEBI:18407"/>
        <dbReference type="ChEBI" id="CHEBI:36941"/>
    </reaction>
</comment>
<evidence type="ECO:0000256" key="10">
    <source>
        <dbReference type="ARBA" id="ARBA00052033"/>
    </source>
</evidence>
<reference evidence="22 23" key="1">
    <citation type="submission" date="2018-02" db="EMBL/GenBank/DDBJ databases">
        <title>Draft genome of wild Prunus yedoensis var. nudiflora.</title>
        <authorList>
            <person name="Baek S."/>
            <person name="Kim J.-H."/>
            <person name="Choi K."/>
            <person name="Kim G.-B."/>
            <person name="Cho A."/>
            <person name="Jang H."/>
            <person name="Shin C.-H."/>
            <person name="Yu H.-J."/>
            <person name="Mun J.-H."/>
        </authorList>
    </citation>
    <scope>NUCLEOTIDE SEQUENCE [LARGE SCALE GENOMIC DNA]</scope>
    <source>
        <strain evidence="23">cv. Jeju island</strain>
        <tissue evidence="22">Leaf</tissue>
    </source>
</reference>
<dbReference type="InterPro" id="IPR000073">
    <property type="entry name" value="AB_hydrolase_1"/>
</dbReference>
<evidence type="ECO:0000256" key="12">
    <source>
        <dbReference type="ARBA" id="ARBA00052600"/>
    </source>
</evidence>
<dbReference type="AlphaFoldDB" id="A0A314XM74"/>
<evidence type="ECO:0000256" key="15">
    <source>
        <dbReference type="ARBA" id="ARBA00060885"/>
    </source>
</evidence>
<evidence type="ECO:0000256" key="16">
    <source>
        <dbReference type="ARBA" id="ARBA00066572"/>
    </source>
</evidence>
<feature type="domain" description="AB hydrolase-1" evidence="21">
    <location>
        <begin position="10"/>
        <end position="251"/>
    </location>
</feature>
<dbReference type="EMBL" id="PJQY01002565">
    <property type="protein sequence ID" value="PQP92463.1"/>
    <property type="molecule type" value="Genomic_DNA"/>
</dbReference>
<comment type="catalytic activity">
    <reaction evidence="3">
        <text>a monosubstituted aliphatic (S)-hydroxynitrile = an aldehyde + hydrogen cyanide</text>
        <dbReference type="Rhea" id="RHEA:56588"/>
        <dbReference type="ChEBI" id="CHEBI:17478"/>
        <dbReference type="ChEBI" id="CHEBI:18407"/>
        <dbReference type="ChEBI" id="CHEBI:140596"/>
        <dbReference type="EC" id="4.1.2.47"/>
    </reaction>
</comment>
<comment type="catalytic activity">
    <reaction evidence="12">
        <text>2,2-dimethylpropanal + hydrogen cyanide = (2S)-2-hydroxy-3,3-dimethylbutanenitrile</text>
        <dbReference type="Rhea" id="RHEA:77407"/>
        <dbReference type="ChEBI" id="CHEBI:18407"/>
        <dbReference type="ChEBI" id="CHEBI:141557"/>
        <dbReference type="ChEBI" id="CHEBI:197355"/>
    </reaction>
</comment>
<dbReference type="GO" id="GO:0009696">
    <property type="term" value="P:salicylic acid metabolic process"/>
    <property type="evidence" value="ECO:0007669"/>
    <property type="project" value="TreeGrafter"/>
</dbReference>
<evidence type="ECO:0000256" key="19">
    <source>
        <dbReference type="ARBA" id="ARBA00078291"/>
    </source>
</evidence>
<comment type="catalytic activity">
    <reaction evidence="8">
        <text>a disubstituted aliphatic (S)-hydroxynitrile = a ketone + hydrogen cyanide</text>
        <dbReference type="Rhea" id="RHEA:56592"/>
        <dbReference type="ChEBI" id="CHEBI:17087"/>
        <dbReference type="ChEBI" id="CHEBI:18407"/>
        <dbReference type="ChEBI" id="CHEBI:140597"/>
        <dbReference type="EC" id="4.1.2.47"/>
    </reaction>
</comment>
<evidence type="ECO:0000259" key="21">
    <source>
        <dbReference type="Pfam" id="PF12697"/>
    </source>
</evidence>
<comment type="catalytic activity">
    <reaction evidence="4">
        <text>2-hydroxy-2-methylpropanenitrile = acetone + hydrogen cyanide</text>
        <dbReference type="Rhea" id="RHEA:11932"/>
        <dbReference type="ChEBI" id="CHEBI:15347"/>
        <dbReference type="ChEBI" id="CHEBI:15348"/>
        <dbReference type="ChEBI" id="CHEBI:18407"/>
    </reaction>
    <physiologicalReaction direction="left-to-right" evidence="4">
        <dbReference type="Rhea" id="RHEA:11933"/>
    </physiologicalReaction>
</comment>
<dbReference type="GO" id="GO:0047606">
    <property type="term" value="F:(S)-hydroxynitrile lyase activity"/>
    <property type="evidence" value="ECO:0007669"/>
    <property type="project" value="UniProtKB-EC"/>
</dbReference>
<evidence type="ECO:0000256" key="8">
    <source>
        <dbReference type="ARBA" id="ARBA00051735"/>
    </source>
</evidence>
<dbReference type="PANTHER" id="PTHR10992:SF1083">
    <property type="entry name" value="METHYLESTERASE 1"/>
    <property type="match status" value="1"/>
</dbReference>
<comment type="catalytic activity">
    <reaction evidence="10">
        <text>2-methylpropanal + hydrogen cyanide = (2S)-2-hydroxy-3-methylbutanenitrile</text>
        <dbReference type="Rhea" id="RHEA:77403"/>
        <dbReference type="ChEBI" id="CHEBI:18407"/>
        <dbReference type="ChEBI" id="CHEBI:48943"/>
        <dbReference type="ChEBI" id="CHEBI:197354"/>
    </reaction>
</comment>
<dbReference type="InterPro" id="IPR045889">
    <property type="entry name" value="MES/HNL"/>
</dbReference>
<dbReference type="Proteomes" id="UP000250321">
    <property type="component" value="Unassembled WGS sequence"/>
</dbReference>
<comment type="catalytic activity">
    <reaction evidence="13">
        <text>cyclohexanecarbaldehyde + hydrogen cyanide = (2S)-2-cyclohexyl-2-hydroxyacetonitrile</text>
        <dbReference type="Rhea" id="RHEA:77423"/>
        <dbReference type="ChEBI" id="CHEBI:18407"/>
        <dbReference type="ChEBI" id="CHEBI:197359"/>
        <dbReference type="ChEBI" id="CHEBI:197360"/>
    </reaction>
</comment>
<comment type="catalytic activity">
    <reaction evidence="2">
        <text>4-methoxybenzaldehyde + hydrogen cyanide = (2S)-2-hydroxy-2-(4-methoxyphenyl)acetonitrile</text>
        <dbReference type="Rhea" id="RHEA:77447"/>
        <dbReference type="ChEBI" id="CHEBI:18407"/>
        <dbReference type="ChEBI" id="CHEBI:28235"/>
        <dbReference type="ChEBI" id="CHEBI:197328"/>
    </reaction>
</comment>
<sequence length="279" mass="31140">MAAPKEEKHFVLVHGPGHGSWCWYKVKPRLESAGHRVTALDLAASGIHTKAIQDVHSLAEYSESLLEFIASLGPEEKVILVGHSLGGMSLALAMENFPQKISVAVFLTAFVPDTTHQPSHVLDQFTQNMPAEAWLDTQFANYGSAKEPLMSMLFGPEFLANKLYQLSPIEDLELARSLVRVGSLFLHDLSKMKKFSNVGYGRVPRVYVVCSEDKGIPEEFQRWMIESSGVANVVEIKGADHMPMFSKTQELCNALLDISNKVYFRFNNGRVWLKSDRGD</sequence>
<dbReference type="GO" id="GO:0080031">
    <property type="term" value="F:methyl salicylate esterase activity"/>
    <property type="evidence" value="ECO:0007669"/>
    <property type="project" value="TreeGrafter"/>
</dbReference>
<evidence type="ECO:0000313" key="22">
    <source>
        <dbReference type="EMBL" id="PQP92463.1"/>
    </source>
</evidence>